<protein>
    <submittedName>
        <fullName evidence="2">Uncharacterized protein</fullName>
    </submittedName>
</protein>
<proteinExistence type="predicted"/>
<feature type="region of interest" description="Disordered" evidence="1">
    <location>
        <begin position="434"/>
        <end position="465"/>
    </location>
</feature>
<reference evidence="2" key="1">
    <citation type="submission" date="2020-04" db="EMBL/GenBank/DDBJ databases">
        <authorList>
            <person name="Chiriac C."/>
            <person name="Salcher M."/>
            <person name="Ghai R."/>
            <person name="Kavagutti S V."/>
        </authorList>
    </citation>
    <scope>NUCLEOTIDE SEQUENCE</scope>
</reference>
<evidence type="ECO:0000313" key="2">
    <source>
        <dbReference type="EMBL" id="CAB4158870.1"/>
    </source>
</evidence>
<gene>
    <name evidence="2" type="ORF">UFOVP713_30</name>
</gene>
<feature type="compositionally biased region" description="Basic and acidic residues" evidence="1">
    <location>
        <begin position="449"/>
        <end position="458"/>
    </location>
</feature>
<sequence length="478" mass="52190">MADGLIAAAIGGFGKALSSIGEMEAKKQNEAKLRRELMDMESEERLRLDEIMFERKMKRLPQEATATAEANVTAEAAGYAAAEKLNLPTIRAKTEVGKKTAQYAAEDEAGLTTIEAKRDAEKLKAGITAKSEAGLPEAQGAYAAREKIEARLAELNLSALKNLSALEAKAKYDALIADIDAAEKSNIDVREARRKANAILADINAKKEAGVPKAEADAAADKRVQEIKSLEEKGVYKVEAQGAANKRLEEIRAVTEKGLIQEEAALLARQELAKVQAMTAQGVPEAKAKLLAAEWKAGKTQRDEAAAEQTQQKINSEIETARKLAGDKNFLKDVAKIDIAKGAGERYNALYRENLRDSSEKKERSRNTIEMERQIKETNNEIGRIIGIGDPKKIPDELSFLESQASKGDAKAIDKLKKVKPLLDELTNLSRDLRSYKRGGTNTSAGEATYKKGEERTLSDGPNKGKTVVWDGTKWNLK</sequence>
<organism evidence="2">
    <name type="scientific">uncultured Caudovirales phage</name>
    <dbReference type="NCBI Taxonomy" id="2100421"/>
    <lineage>
        <taxon>Viruses</taxon>
        <taxon>Duplodnaviria</taxon>
        <taxon>Heunggongvirae</taxon>
        <taxon>Uroviricota</taxon>
        <taxon>Caudoviricetes</taxon>
        <taxon>Peduoviridae</taxon>
        <taxon>Maltschvirus</taxon>
        <taxon>Maltschvirus maltsch</taxon>
    </lineage>
</organism>
<name>A0A6J5NGH5_9CAUD</name>
<evidence type="ECO:0000256" key="1">
    <source>
        <dbReference type="SAM" id="MobiDB-lite"/>
    </source>
</evidence>
<accession>A0A6J5NGH5</accession>
<dbReference type="EMBL" id="LR796676">
    <property type="protein sequence ID" value="CAB4158870.1"/>
    <property type="molecule type" value="Genomic_DNA"/>
</dbReference>